<feature type="transmembrane region" description="Helical" evidence="1">
    <location>
        <begin position="14"/>
        <end position="32"/>
    </location>
</feature>
<reference evidence="2 3" key="1">
    <citation type="submission" date="2020-09" db="EMBL/GenBank/DDBJ databases">
        <title>De no assembly of potato wild relative species, Solanum commersonii.</title>
        <authorList>
            <person name="Cho K."/>
        </authorList>
    </citation>
    <scope>NUCLEOTIDE SEQUENCE [LARGE SCALE GENOMIC DNA]</scope>
    <source>
        <strain evidence="2">LZ3.2</strain>
        <tissue evidence="2">Leaf</tissue>
    </source>
</reference>
<evidence type="ECO:0000313" key="2">
    <source>
        <dbReference type="EMBL" id="KAG5579617.1"/>
    </source>
</evidence>
<proteinExistence type="predicted"/>
<dbReference type="AlphaFoldDB" id="A0A9J5WUX7"/>
<sequence>MKLLQLQFAELVKWINPPLLLLILWLLLYSYLRKFLPCSPILVFFEEDLPEGRGPKSSILAAGAELVAAQSLTSLRGVVEPTFSEQDDRSQEQVSLRNPDLIKLPSLLMLELKRGRKNLS</sequence>
<name>A0A9J5WUX7_SOLCO</name>
<accession>A0A9J5WUX7</accession>
<evidence type="ECO:0000256" key="1">
    <source>
        <dbReference type="SAM" id="Phobius"/>
    </source>
</evidence>
<organism evidence="2 3">
    <name type="scientific">Solanum commersonii</name>
    <name type="common">Commerson's wild potato</name>
    <name type="synonym">Commerson's nightshade</name>
    <dbReference type="NCBI Taxonomy" id="4109"/>
    <lineage>
        <taxon>Eukaryota</taxon>
        <taxon>Viridiplantae</taxon>
        <taxon>Streptophyta</taxon>
        <taxon>Embryophyta</taxon>
        <taxon>Tracheophyta</taxon>
        <taxon>Spermatophyta</taxon>
        <taxon>Magnoliopsida</taxon>
        <taxon>eudicotyledons</taxon>
        <taxon>Gunneridae</taxon>
        <taxon>Pentapetalae</taxon>
        <taxon>asterids</taxon>
        <taxon>lamiids</taxon>
        <taxon>Solanales</taxon>
        <taxon>Solanaceae</taxon>
        <taxon>Solanoideae</taxon>
        <taxon>Solaneae</taxon>
        <taxon>Solanum</taxon>
    </lineage>
</organism>
<dbReference type="Proteomes" id="UP000824120">
    <property type="component" value="Chromosome 10"/>
</dbReference>
<protein>
    <submittedName>
        <fullName evidence="2">Uncharacterized protein</fullName>
    </submittedName>
</protein>
<keyword evidence="1" id="KW-0812">Transmembrane</keyword>
<comment type="caution">
    <text evidence="2">The sequence shown here is derived from an EMBL/GenBank/DDBJ whole genome shotgun (WGS) entry which is preliminary data.</text>
</comment>
<gene>
    <name evidence="2" type="ORF">H5410_050244</name>
</gene>
<keyword evidence="1" id="KW-1133">Transmembrane helix</keyword>
<keyword evidence="1" id="KW-0472">Membrane</keyword>
<dbReference type="EMBL" id="JACXVP010000010">
    <property type="protein sequence ID" value="KAG5579617.1"/>
    <property type="molecule type" value="Genomic_DNA"/>
</dbReference>
<evidence type="ECO:0000313" key="3">
    <source>
        <dbReference type="Proteomes" id="UP000824120"/>
    </source>
</evidence>
<keyword evidence="3" id="KW-1185">Reference proteome</keyword>